<keyword evidence="1 3" id="KW-0820">tRNA-binding</keyword>
<dbReference type="EMBL" id="MFZF01000025">
    <property type="protein sequence ID" value="OGK15778.1"/>
    <property type="molecule type" value="Genomic_DNA"/>
</dbReference>
<name>A0A1F7GA48_9BACT</name>
<organism evidence="5 6">
    <name type="scientific">Candidatus Roizmanbacteria bacterium RIFCSPHIGHO2_01_FULL_39_12b</name>
    <dbReference type="NCBI Taxonomy" id="1802030"/>
    <lineage>
        <taxon>Bacteria</taxon>
        <taxon>Candidatus Roizmaniibacteriota</taxon>
    </lineage>
</organism>
<dbReference type="InterPro" id="IPR012340">
    <property type="entry name" value="NA-bd_OB-fold"/>
</dbReference>
<dbReference type="GO" id="GO:0000049">
    <property type="term" value="F:tRNA binding"/>
    <property type="evidence" value="ECO:0007669"/>
    <property type="project" value="UniProtKB-UniRule"/>
</dbReference>
<gene>
    <name evidence="5" type="ORF">A2690_01025</name>
</gene>
<reference evidence="5 6" key="1">
    <citation type="journal article" date="2016" name="Nat. Commun.">
        <title>Thousands of microbial genomes shed light on interconnected biogeochemical processes in an aquifer system.</title>
        <authorList>
            <person name="Anantharaman K."/>
            <person name="Brown C.T."/>
            <person name="Hug L.A."/>
            <person name="Sharon I."/>
            <person name="Castelle C.J."/>
            <person name="Probst A.J."/>
            <person name="Thomas B.C."/>
            <person name="Singh A."/>
            <person name="Wilkins M.J."/>
            <person name="Karaoz U."/>
            <person name="Brodie E.L."/>
            <person name="Williams K.H."/>
            <person name="Hubbard S.S."/>
            <person name="Banfield J.F."/>
        </authorList>
    </citation>
    <scope>NUCLEOTIDE SEQUENCE [LARGE SCALE GENOMIC DNA]</scope>
</reference>
<dbReference type="AlphaFoldDB" id="A0A1F7GA48"/>
<evidence type="ECO:0000256" key="3">
    <source>
        <dbReference type="PROSITE-ProRule" id="PRU00209"/>
    </source>
</evidence>
<proteinExistence type="predicted"/>
<evidence type="ECO:0000256" key="2">
    <source>
        <dbReference type="ARBA" id="ARBA00022884"/>
    </source>
</evidence>
<dbReference type="Proteomes" id="UP000178372">
    <property type="component" value="Unassembled WGS sequence"/>
</dbReference>
<dbReference type="PANTHER" id="PTHR11586:SF37">
    <property type="entry name" value="TRNA-BINDING DOMAIN-CONTAINING PROTEIN"/>
    <property type="match status" value="1"/>
</dbReference>
<dbReference type="Gene3D" id="2.40.50.140">
    <property type="entry name" value="Nucleic acid-binding proteins"/>
    <property type="match status" value="1"/>
</dbReference>
<comment type="caution">
    <text evidence="5">The sequence shown here is derived from an EMBL/GenBank/DDBJ whole genome shotgun (WGS) entry which is preliminary data.</text>
</comment>
<feature type="domain" description="TRNA-binding" evidence="4">
    <location>
        <begin position="10"/>
        <end position="112"/>
    </location>
</feature>
<evidence type="ECO:0000256" key="1">
    <source>
        <dbReference type="ARBA" id="ARBA00022555"/>
    </source>
</evidence>
<dbReference type="PANTHER" id="PTHR11586">
    <property type="entry name" value="TRNA-AMINOACYLATION COFACTOR ARC1 FAMILY MEMBER"/>
    <property type="match status" value="1"/>
</dbReference>
<accession>A0A1F7GA48</accession>
<protein>
    <recommendedName>
        <fullName evidence="4">tRNA-binding domain-containing protein</fullName>
    </recommendedName>
</protein>
<dbReference type="Pfam" id="PF01588">
    <property type="entry name" value="tRNA_bind"/>
    <property type="match status" value="1"/>
</dbReference>
<evidence type="ECO:0000259" key="4">
    <source>
        <dbReference type="PROSITE" id="PS50886"/>
    </source>
</evidence>
<sequence length="112" mass="12395">MKKPVIAYDQFATLDIRIGEIVEANLIENSKKLIKLTVDLGNEYSRVTILTGIAEFYTPGDLINKKMLFLANLEPRPMAGETSHGMMLAADIEGRPLLIELPDDTPLGIPLK</sequence>
<dbReference type="PROSITE" id="PS50886">
    <property type="entry name" value="TRBD"/>
    <property type="match status" value="1"/>
</dbReference>
<dbReference type="InterPro" id="IPR002547">
    <property type="entry name" value="tRNA-bd_dom"/>
</dbReference>
<dbReference type="InterPro" id="IPR051270">
    <property type="entry name" value="Tyrosine-tRNA_ligase_regulator"/>
</dbReference>
<dbReference type="SUPFAM" id="SSF50249">
    <property type="entry name" value="Nucleic acid-binding proteins"/>
    <property type="match status" value="1"/>
</dbReference>
<evidence type="ECO:0000313" key="6">
    <source>
        <dbReference type="Proteomes" id="UP000178372"/>
    </source>
</evidence>
<keyword evidence="2 3" id="KW-0694">RNA-binding</keyword>
<evidence type="ECO:0000313" key="5">
    <source>
        <dbReference type="EMBL" id="OGK15778.1"/>
    </source>
</evidence>